<dbReference type="InterPro" id="IPR013430">
    <property type="entry name" value="Toxin_antidote_HigA"/>
</dbReference>
<dbReference type="Proteomes" id="UP000094893">
    <property type="component" value="Unassembled WGS sequence"/>
</dbReference>
<dbReference type="PANTHER" id="PTHR36924:SF1">
    <property type="entry name" value="ANTITOXIN HIGA-1"/>
    <property type="match status" value="1"/>
</dbReference>
<sequence length="88" mass="9959">MVLPCVRTPGDLIRVFRLEWCEGTGKERGGAITPDTALRLARYFGTTPEFWMELQSVYDLRRAEVVTGESISREVTPRQVLTDKIVSS</sequence>
<keyword evidence="1" id="KW-0238">DNA-binding</keyword>
<dbReference type="RefSeq" id="WP_024894672.1">
    <property type="nucleotide sequence ID" value="NZ_LWRZ01000289.1"/>
</dbReference>
<dbReference type="InterPro" id="IPR010982">
    <property type="entry name" value="Lambda_DNA-bd_dom_sf"/>
</dbReference>
<proteinExistence type="predicted"/>
<dbReference type="SUPFAM" id="SSF47413">
    <property type="entry name" value="lambda repressor-like DNA-binding domains"/>
    <property type="match status" value="1"/>
</dbReference>
<organism evidence="2 3">
    <name type="scientific">Acidithiobacillus thiooxidans</name>
    <name type="common">Thiobacillus thiooxidans</name>
    <dbReference type="NCBI Taxonomy" id="930"/>
    <lineage>
        <taxon>Bacteria</taxon>
        <taxon>Pseudomonadati</taxon>
        <taxon>Pseudomonadota</taxon>
        <taxon>Acidithiobacillia</taxon>
        <taxon>Acidithiobacillales</taxon>
        <taxon>Acidithiobacillaceae</taxon>
        <taxon>Acidithiobacillus</taxon>
    </lineage>
</organism>
<comment type="caution">
    <text evidence="2">The sequence shown here is derived from an EMBL/GenBank/DDBJ whole genome shotgun (WGS) entry which is preliminary data.</text>
</comment>
<name>A0A1C2J9K1_ACITH</name>
<evidence type="ECO:0000313" key="3">
    <source>
        <dbReference type="Proteomes" id="UP000094893"/>
    </source>
</evidence>
<dbReference type="GO" id="GO:0003677">
    <property type="term" value="F:DNA binding"/>
    <property type="evidence" value="ECO:0007669"/>
    <property type="project" value="UniProtKB-KW"/>
</dbReference>
<evidence type="ECO:0008006" key="4">
    <source>
        <dbReference type="Google" id="ProtNLM"/>
    </source>
</evidence>
<protein>
    <recommendedName>
        <fullName evidence="4">Addiction module antidote protein, HigA family</fullName>
    </recommendedName>
</protein>
<accession>A0A1C2J9K1</accession>
<gene>
    <name evidence="2" type="ORF">A6P07_10880</name>
</gene>
<dbReference type="Gene3D" id="1.10.260.40">
    <property type="entry name" value="lambda repressor-like DNA-binding domains"/>
    <property type="match status" value="1"/>
</dbReference>
<evidence type="ECO:0000313" key="2">
    <source>
        <dbReference type="EMBL" id="OCX71984.1"/>
    </source>
</evidence>
<dbReference type="AlphaFoldDB" id="A0A1C2J9K1"/>
<evidence type="ECO:0000256" key="1">
    <source>
        <dbReference type="ARBA" id="ARBA00023125"/>
    </source>
</evidence>
<dbReference type="EMBL" id="LWSA01000152">
    <property type="protein sequence ID" value="OCX71984.1"/>
    <property type="molecule type" value="Genomic_DNA"/>
</dbReference>
<dbReference type="PANTHER" id="PTHR36924">
    <property type="entry name" value="ANTITOXIN HIGA-1"/>
    <property type="match status" value="1"/>
</dbReference>
<reference evidence="2 3" key="1">
    <citation type="journal article" date="2016" name="Int. J. Mol. Sci.">
        <title>Comparative genomics of the extreme acidophile Acidithiobacillus thiooxidans reveals intraspecific divergence and niche adaptation.</title>
        <authorList>
            <person name="Zhang X."/>
            <person name="Feng X."/>
            <person name="Tao J."/>
            <person name="Ma L."/>
            <person name="Xiao Y."/>
            <person name="Liang Y."/>
            <person name="Liu X."/>
            <person name="Yin H."/>
        </authorList>
    </citation>
    <scope>NUCLEOTIDE SEQUENCE [LARGE SCALE GENOMIC DNA]</scope>
    <source>
        <strain evidence="2 3">A02</strain>
    </source>
</reference>